<dbReference type="InterPro" id="IPR037185">
    <property type="entry name" value="EmrE-like"/>
</dbReference>
<evidence type="ECO:0000313" key="9">
    <source>
        <dbReference type="Proteomes" id="UP001259492"/>
    </source>
</evidence>
<evidence type="ECO:0000256" key="4">
    <source>
        <dbReference type="ARBA" id="ARBA00022989"/>
    </source>
</evidence>
<dbReference type="EMBL" id="JAVRIA010000002">
    <property type="protein sequence ID" value="MDT0557912.1"/>
    <property type="molecule type" value="Genomic_DNA"/>
</dbReference>
<comment type="caution">
    <text evidence="8">The sequence shown here is derived from an EMBL/GenBank/DDBJ whole genome shotgun (WGS) entry which is preliminary data.</text>
</comment>
<feature type="transmembrane region" description="Helical" evidence="6">
    <location>
        <begin position="154"/>
        <end position="173"/>
    </location>
</feature>
<evidence type="ECO:0000256" key="3">
    <source>
        <dbReference type="ARBA" id="ARBA00022692"/>
    </source>
</evidence>
<dbReference type="PANTHER" id="PTHR32322:SF18">
    <property type="entry name" value="S-ADENOSYLMETHIONINE_S-ADENOSYLHOMOCYSTEINE TRANSPORTER"/>
    <property type="match status" value="1"/>
</dbReference>
<keyword evidence="3 6" id="KW-0812">Transmembrane</keyword>
<organism evidence="8 9">
    <name type="scientific">Microcosmobacter mediterraneus</name>
    <dbReference type="NCBI Taxonomy" id="3075607"/>
    <lineage>
        <taxon>Bacteria</taxon>
        <taxon>Pseudomonadati</taxon>
        <taxon>Bacteroidota</taxon>
        <taxon>Flavobacteriia</taxon>
        <taxon>Flavobacteriales</taxon>
        <taxon>Flavobacteriaceae</taxon>
        <taxon>Microcosmobacter</taxon>
    </lineage>
</organism>
<evidence type="ECO:0000259" key="7">
    <source>
        <dbReference type="Pfam" id="PF00892"/>
    </source>
</evidence>
<feature type="transmembrane region" description="Helical" evidence="6">
    <location>
        <begin position="273"/>
        <end position="291"/>
    </location>
</feature>
<keyword evidence="9" id="KW-1185">Reference proteome</keyword>
<evidence type="ECO:0000256" key="2">
    <source>
        <dbReference type="ARBA" id="ARBA00022475"/>
    </source>
</evidence>
<feature type="transmembrane region" description="Helical" evidence="6">
    <location>
        <begin position="96"/>
        <end position="117"/>
    </location>
</feature>
<dbReference type="InterPro" id="IPR050638">
    <property type="entry name" value="AA-Vitamin_Transporters"/>
</dbReference>
<reference evidence="8 9" key="1">
    <citation type="submission" date="2023-09" db="EMBL/GenBank/DDBJ databases">
        <authorList>
            <person name="Rey-Velasco X."/>
        </authorList>
    </citation>
    <scope>NUCLEOTIDE SEQUENCE [LARGE SCALE GENOMIC DNA]</scope>
    <source>
        <strain evidence="8 9">W332</strain>
    </source>
</reference>
<dbReference type="Proteomes" id="UP001259492">
    <property type="component" value="Unassembled WGS sequence"/>
</dbReference>
<sequence length="298" mass="33517">MHSRKFALVAVFLVQLLYGLNYTFAKIVINENYIKPSGFVLLRVIGATVLFWVFGLFLKSETIERKDLFKFFIAAVFGVATNMLLFFKGLELTSPIHASVIMITVPIIIMVFSSFFLKEKITWLKGLGVLLGFVGAVILTLYGKSNRVGDNVLLGNLFVFINAISYSIYIILIKKLTAKYHPFTFIKWLFLFGTFMVLPFGYNELREVDWQSFTPYITFSVVFVIIGATFATYILNPLALTKLKASTVGTFIYLQPVIAGLFAIVMGVDTVNVVKIIAMFLIFGGVYLVSFKPKIKST</sequence>
<comment type="subcellular location">
    <subcellularLocation>
        <location evidence="1">Cell membrane</location>
        <topology evidence="1">Multi-pass membrane protein</topology>
    </subcellularLocation>
</comment>
<feature type="transmembrane region" description="Helical" evidence="6">
    <location>
        <begin position="124"/>
        <end position="142"/>
    </location>
</feature>
<feature type="transmembrane region" description="Helical" evidence="6">
    <location>
        <begin position="214"/>
        <end position="235"/>
    </location>
</feature>
<dbReference type="PANTHER" id="PTHR32322">
    <property type="entry name" value="INNER MEMBRANE TRANSPORTER"/>
    <property type="match status" value="1"/>
</dbReference>
<feature type="transmembrane region" description="Helical" evidence="6">
    <location>
        <begin position="247"/>
        <end position="267"/>
    </location>
</feature>
<dbReference type="Pfam" id="PF00892">
    <property type="entry name" value="EamA"/>
    <property type="match status" value="2"/>
</dbReference>
<feature type="domain" description="EamA" evidence="7">
    <location>
        <begin position="154"/>
        <end position="290"/>
    </location>
</feature>
<feature type="transmembrane region" description="Helical" evidence="6">
    <location>
        <begin position="185"/>
        <end position="202"/>
    </location>
</feature>
<evidence type="ECO:0000313" key="8">
    <source>
        <dbReference type="EMBL" id="MDT0557912.1"/>
    </source>
</evidence>
<feature type="transmembrane region" description="Helical" evidence="6">
    <location>
        <begin position="71"/>
        <end position="90"/>
    </location>
</feature>
<dbReference type="InterPro" id="IPR000620">
    <property type="entry name" value="EamA_dom"/>
</dbReference>
<feature type="transmembrane region" description="Helical" evidence="6">
    <location>
        <begin position="41"/>
        <end position="59"/>
    </location>
</feature>
<feature type="domain" description="EamA" evidence="7">
    <location>
        <begin position="6"/>
        <end position="140"/>
    </location>
</feature>
<evidence type="ECO:0000256" key="1">
    <source>
        <dbReference type="ARBA" id="ARBA00004651"/>
    </source>
</evidence>
<dbReference type="SUPFAM" id="SSF103481">
    <property type="entry name" value="Multidrug resistance efflux transporter EmrE"/>
    <property type="match status" value="2"/>
</dbReference>
<accession>A0ABU2YJC3</accession>
<proteinExistence type="predicted"/>
<name>A0ABU2YJC3_9FLAO</name>
<keyword evidence="5 6" id="KW-0472">Membrane</keyword>
<protein>
    <submittedName>
        <fullName evidence="8">DMT family transporter</fullName>
    </submittedName>
</protein>
<gene>
    <name evidence="8" type="ORF">RM697_04600</name>
</gene>
<keyword evidence="2" id="KW-1003">Cell membrane</keyword>
<keyword evidence="4 6" id="KW-1133">Transmembrane helix</keyword>
<dbReference type="RefSeq" id="WP_311426686.1">
    <property type="nucleotide sequence ID" value="NZ_JAVRIA010000002.1"/>
</dbReference>
<evidence type="ECO:0000256" key="5">
    <source>
        <dbReference type="ARBA" id="ARBA00023136"/>
    </source>
</evidence>
<evidence type="ECO:0000256" key="6">
    <source>
        <dbReference type="SAM" id="Phobius"/>
    </source>
</evidence>